<evidence type="ECO:0000256" key="1">
    <source>
        <dbReference type="SAM" id="Coils"/>
    </source>
</evidence>
<dbReference type="eggNOG" id="ENOG502TIXV">
    <property type="taxonomic scope" value="Eukaryota"/>
</dbReference>
<keyword evidence="1" id="KW-0175">Coiled coil</keyword>
<accession>G0P9N5</accession>
<dbReference type="Pfam" id="PF07149">
    <property type="entry name" value="Pes-10"/>
    <property type="match status" value="1"/>
</dbReference>
<dbReference type="OMA" id="DMEDEFA"/>
<dbReference type="FunCoup" id="G0P9N5">
    <property type="interactions" value="1333"/>
</dbReference>
<dbReference type="EMBL" id="GL380156">
    <property type="protein sequence ID" value="EGT48695.1"/>
    <property type="molecule type" value="Genomic_DNA"/>
</dbReference>
<evidence type="ECO:0000256" key="2">
    <source>
        <dbReference type="SAM" id="MobiDB-lite"/>
    </source>
</evidence>
<protein>
    <submittedName>
        <fullName evidence="3">Uncharacterized protein</fullName>
    </submittedName>
</protein>
<reference evidence="4" key="1">
    <citation type="submission" date="2011-07" db="EMBL/GenBank/DDBJ databases">
        <authorList>
            <consortium name="Caenorhabditis brenneri Sequencing and Analysis Consortium"/>
            <person name="Wilson R.K."/>
        </authorList>
    </citation>
    <scope>NUCLEOTIDE SEQUENCE [LARGE SCALE GENOMIC DNA]</scope>
    <source>
        <strain evidence="4">PB2801</strain>
    </source>
</reference>
<evidence type="ECO:0000313" key="4">
    <source>
        <dbReference type="Proteomes" id="UP000008068"/>
    </source>
</evidence>
<dbReference type="STRING" id="135651.G0P9N5"/>
<dbReference type="OrthoDB" id="5911094at2759"/>
<proteinExistence type="predicted"/>
<name>G0P9N5_CAEBE</name>
<sequence>MDSYQMQFFMLARIVEANNNDSITTAVQEFEKLPRKDNYTELMDKANLPFLVDFNEAGEPAANNEAAKNLIREHRLLKSIKMNEEKQVIANNFYEALIGMYQKEEEIPERTLHLLLILLGMSDEVYIKLALRLLNDLDFTMEDYETAMDGVLALQDQFPEAEALIEKIQEMQRQMEIINEILEQEEGDDREIDDAQNQSFDDFEDIDEEDESFSSVDSGFDSDSEELFMEREEAERERARRLDNAIHEVSAKVLAESIRSGDQGLTAFGLATLKGVHLPLHILQKYEIVALILKHAVHCQQALELWVKISNLQKTGMANEEEQLFDFILEDIKGSSEVSDSMMDVLVSYLKNGNDERRVHQVVAALLKANVTLEQFQRHDITNFLAQYPKRTVYFVLLVDKIYDMEDEFAQTV</sequence>
<evidence type="ECO:0000313" key="3">
    <source>
        <dbReference type="EMBL" id="EGT48695.1"/>
    </source>
</evidence>
<gene>
    <name evidence="3" type="ORF">CAEBREN_01486</name>
</gene>
<feature type="coiled-coil region" evidence="1">
    <location>
        <begin position="161"/>
        <end position="198"/>
    </location>
</feature>
<organism evidence="4">
    <name type="scientific">Caenorhabditis brenneri</name>
    <name type="common">Nematode worm</name>
    <dbReference type="NCBI Taxonomy" id="135651"/>
    <lineage>
        <taxon>Eukaryota</taxon>
        <taxon>Metazoa</taxon>
        <taxon>Ecdysozoa</taxon>
        <taxon>Nematoda</taxon>
        <taxon>Chromadorea</taxon>
        <taxon>Rhabditida</taxon>
        <taxon>Rhabditina</taxon>
        <taxon>Rhabditomorpha</taxon>
        <taxon>Rhabditoidea</taxon>
        <taxon>Rhabditidae</taxon>
        <taxon>Peloderinae</taxon>
        <taxon>Caenorhabditis</taxon>
    </lineage>
</organism>
<dbReference type="InParanoid" id="G0P9N5"/>
<dbReference type="Proteomes" id="UP000008068">
    <property type="component" value="Unassembled WGS sequence"/>
</dbReference>
<dbReference type="AlphaFoldDB" id="G0P9N5"/>
<dbReference type="HOGENOM" id="CLU_666034_0_0_1"/>
<feature type="region of interest" description="Disordered" evidence="2">
    <location>
        <begin position="207"/>
        <end position="226"/>
    </location>
</feature>
<keyword evidence="4" id="KW-1185">Reference proteome</keyword>
<dbReference type="InterPro" id="IPR009819">
    <property type="entry name" value="Pes-10"/>
</dbReference>